<accession>A0ABR6ZSG9</accession>
<keyword evidence="2" id="KW-1185">Reference proteome</keyword>
<gene>
    <name evidence="1" type="ORF">H8L32_15135</name>
</gene>
<protein>
    <submittedName>
        <fullName evidence="1">Uncharacterized protein</fullName>
    </submittedName>
</protein>
<evidence type="ECO:0000313" key="2">
    <source>
        <dbReference type="Proteomes" id="UP000650424"/>
    </source>
</evidence>
<evidence type="ECO:0000313" key="1">
    <source>
        <dbReference type="EMBL" id="MBC3918826.1"/>
    </source>
</evidence>
<dbReference type="EMBL" id="JACOGF010000007">
    <property type="protein sequence ID" value="MBC3918826.1"/>
    <property type="molecule type" value="Genomic_DNA"/>
</dbReference>
<dbReference type="RefSeq" id="WP_186948087.1">
    <property type="nucleotide sequence ID" value="NZ_JACOGF010000007.1"/>
</dbReference>
<proteinExistence type="predicted"/>
<organism evidence="1 2">
    <name type="scientific">Undibacterium hunanense</name>
    <dbReference type="NCBI Taxonomy" id="2762292"/>
    <lineage>
        <taxon>Bacteria</taxon>
        <taxon>Pseudomonadati</taxon>
        <taxon>Pseudomonadota</taxon>
        <taxon>Betaproteobacteria</taxon>
        <taxon>Burkholderiales</taxon>
        <taxon>Oxalobacteraceae</taxon>
        <taxon>Undibacterium</taxon>
    </lineage>
</organism>
<dbReference type="Proteomes" id="UP000650424">
    <property type="component" value="Unassembled WGS sequence"/>
</dbReference>
<reference evidence="1 2" key="1">
    <citation type="submission" date="2020-08" db="EMBL/GenBank/DDBJ databases">
        <title>Novel species isolated from subtropical streams in China.</title>
        <authorList>
            <person name="Lu H."/>
        </authorList>
    </citation>
    <scope>NUCLEOTIDE SEQUENCE [LARGE SCALE GENOMIC DNA]</scope>
    <source>
        <strain evidence="1 2">CY18W</strain>
    </source>
</reference>
<comment type="caution">
    <text evidence="1">The sequence shown here is derived from an EMBL/GenBank/DDBJ whole genome shotgun (WGS) entry which is preliminary data.</text>
</comment>
<name>A0ABR6ZSG9_9BURK</name>
<sequence>MEKVAVIQVQAYDLDVKAGEAKVRANKFYFIKCAMGDNGMAKVKEQLVKEQEVEKYYKFDCRYAGAMHVPENFVDHCDPPLCRGVAAYFIPPIDVIKVLSEPLK</sequence>